<feature type="transmembrane region" description="Helical" evidence="1">
    <location>
        <begin position="12"/>
        <end position="36"/>
    </location>
</feature>
<comment type="caution">
    <text evidence="2">The sequence shown here is derived from an EMBL/GenBank/DDBJ whole genome shotgun (WGS) entry which is preliminary data.</text>
</comment>
<dbReference type="Proteomes" id="UP001279734">
    <property type="component" value="Unassembled WGS sequence"/>
</dbReference>
<keyword evidence="1" id="KW-1133">Transmembrane helix</keyword>
<evidence type="ECO:0000256" key="1">
    <source>
        <dbReference type="SAM" id="Phobius"/>
    </source>
</evidence>
<organism evidence="2 3">
    <name type="scientific">Nepenthes gracilis</name>
    <name type="common">Slender pitcher plant</name>
    <dbReference type="NCBI Taxonomy" id="150966"/>
    <lineage>
        <taxon>Eukaryota</taxon>
        <taxon>Viridiplantae</taxon>
        <taxon>Streptophyta</taxon>
        <taxon>Embryophyta</taxon>
        <taxon>Tracheophyta</taxon>
        <taxon>Spermatophyta</taxon>
        <taxon>Magnoliopsida</taxon>
        <taxon>eudicotyledons</taxon>
        <taxon>Gunneridae</taxon>
        <taxon>Pentapetalae</taxon>
        <taxon>Caryophyllales</taxon>
        <taxon>Nepenthaceae</taxon>
        <taxon>Nepenthes</taxon>
    </lineage>
</organism>
<evidence type="ECO:0000313" key="3">
    <source>
        <dbReference type="Proteomes" id="UP001279734"/>
    </source>
</evidence>
<proteinExistence type="predicted"/>
<dbReference type="AlphaFoldDB" id="A0AAD3SC06"/>
<evidence type="ECO:0000313" key="2">
    <source>
        <dbReference type="EMBL" id="GMH07939.1"/>
    </source>
</evidence>
<gene>
    <name evidence="2" type="ORF">Nepgr_009779</name>
</gene>
<accession>A0AAD3SC06</accession>
<reference evidence="2" key="1">
    <citation type="submission" date="2023-05" db="EMBL/GenBank/DDBJ databases">
        <title>Nepenthes gracilis genome sequencing.</title>
        <authorList>
            <person name="Fukushima K."/>
        </authorList>
    </citation>
    <scope>NUCLEOTIDE SEQUENCE</scope>
    <source>
        <strain evidence="2">SING2019-196</strain>
    </source>
</reference>
<keyword evidence="1" id="KW-0812">Transmembrane</keyword>
<name>A0AAD3SC06_NEPGR</name>
<sequence length="98" mass="10507">MEGRVVNNLKATLVTMLVLWVGMLGDLPTAFTVSVFGKAICAIKCAALRSDFKCVGVGESACTNVFMEVLFSDTMVIGKQWITRIFSASVAPCLPAMI</sequence>
<keyword evidence="3" id="KW-1185">Reference proteome</keyword>
<dbReference type="EMBL" id="BSYO01000007">
    <property type="protein sequence ID" value="GMH07939.1"/>
    <property type="molecule type" value="Genomic_DNA"/>
</dbReference>
<protein>
    <submittedName>
        <fullName evidence="2">Uncharacterized protein</fullName>
    </submittedName>
</protein>
<keyword evidence="1" id="KW-0472">Membrane</keyword>